<organism evidence="1">
    <name type="scientific">Cacopsylla melanoneura</name>
    <dbReference type="NCBI Taxonomy" id="428564"/>
    <lineage>
        <taxon>Eukaryota</taxon>
        <taxon>Metazoa</taxon>
        <taxon>Ecdysozoa</taxon>
        <taxon>Arthropoda</taxon>
        <taxon>Hexapoda</taxon>
        <taxon>Insecta</taxon>
        <taxon>Pterygota</taxon>
        <taxon>Neoptera</taxon>
        <taxon>Paraneoptera</taxon>
        <taxon>Hemiptera</taxon>
        <taxon>Sternorrhyncha</taxon>
        <taxon>Psylloidea</taxon>
        <taxon>Psyllidae</taxon>
        <taxon>Psyllinae</taxon>
        <taxon>Cacopsylla</taxon>
    </lineage>
</organism>
<proteinExistence type="predicted"/>
<protein>
    <submittedName>
        <fullName evidence="1">Uncharacterized protein</fullName>
    </submittedName>
</protein>
<dbReference type="AlphaFoldDB" id="A0A8D8ZJI8"/>
<reference evidence="1" key="1">
    <citation type="submission" date="2021-05" db="EMBL/GenBank/DDBJ databases">
        <authorList>
            <person name="Alioto T."/>
            <person name="Alioto T."/>
            <person name="Gomez Garrido J."/>
        </authorList>
    </citation>
    <scope>NUCLEOTIDE SEQUENCE</scope>
</reference>
<sequence length="107" mass="12387">MPFYLNLCTSVELQREKFRSVVGTCLLFFTRLIEDAITSIIQNFVKQTILVVSNIRYSCSVDGECKFATIIFSCDDILYKSLISYKCIIIYINVRQSSHKVLLELEE</sequence>
<name>A0A8D8ZJI8_9HEMI</name>
<dbReference type="EMBL" id="HBUF01516976">
    <property type="protein sequence ID" value="CAG6748045.1"/>
    <property type="molecule type" value="Transcribed_RNA"/>
</dbReference>
<evidence type="ECO:0000313" key="1">
    <source>
        <dbReference type="EMBL" id="CAG6748045.1"/>
    </source>
</evidence>
<accession>A0A8D8ZJI8</accession>